<gene>
    <name evidence="3" type="primary">Sbno1_1</name>
    <name evidence="2" type="synonym">Sbno1_0</name>
    <name evidence="2" type="ORF">g.20753</name>
    <name evidence="3" type="ORF">g.20754</name>
</gene>
<keyword evidence="1" id="KW-0472">Membrane</keyword>
<evidence type="ECO:0000313" key="2">
    <source>
        <dbReference type="EMBL" id="JAG71254.1"/>
    </source>
</evidence>
<feature type="non-terminal residue" evidence="3">
    <location>
        <position position="1"/>
    </location>
</feature>
<keyword evidence="1" id="KW-1133">Transmembrane helix</keyword>
<evidence type="ECO:0000256" key="1">
    <source>
        <dbReference type="SAM" id="Phobius"/>
    </source>
</evidence>
<keyword evidence="1" id="KW-0812">Transmembrane</keyword>
<feature type="transmembrane region" description="Helical" evidence="1">
    <location>
        <begin position="6"/>
        <end position="29"/>
    </location>
</feature>
<accession>A0A0C9PKC7</accession>
<dbReference type="EMBL" id="GBYB01001487">
    <property type="protein sequence ID" value="JAG71254.1"/>
    <property type="molecule type" value="Transcribed_RNA"/>
</dbReference>
<reference evidence="3" key="1">
    <citation type="submission" date="2015-01" db="EMBL/GenBank/DDBJ databases">
        <title>Transcriptome Assembly of Fopius arisanus.</title>
        <authorList>
            <person name="Geib S."/>
        </authorList>
    </citation>
    <scope>NUCLEOTIDE SEQUENCE</scope>
</reference>
<proteinExistence type="predicted"/>
<evidence type="ECO:0000313" key="3">
    <source>
        <dbReference type="EMBL" id="JAG71255.1"/>
    </source>
</evidence>
<name>A0A0C9PKC7_9HYME</name>
<dbReference type="AlphaFoldDB" id="A0A0C9PKC7"/>
<sequence length="150" mass="16446">SVVMAFSLPHVIVLINCLVFVVGIDVRVLNDTDFLFTRDDTITAKDLAKRLDDGKAMRFIGDLTIGERQPSETVFTRTIQVSNPTPEVYRTAISVSVDNGIIHYMSVLNEPGSYAVACDEPYSLGGSRTGFNVRVTPRSETVLTLIIAAH</sequence>
<protein>
    <submittedName>
        <fullName evidence="2">Sbno1_0 protein</fullName>
    </submittedName>
    <submittedName>
        <fullName evidence="3">Sbno1_1 protein</fullName>
    </submittedName>
</protein>
<dbReference type="EMBL" id="GBYB01001488">
    <property type="protein sequence ID" value="JAG71255.1"/>
    <property type="molecule type" value="Transcribed_RNA"/>
</dbReference>
<organism evidence="3">
    <name type="scientific">Fopius arisanus</name>
    <dbReference type="NCBI Taxonomy" id="64838"/>
    <lineage>
        <taxon>Eukaryota</taxon>
        <taxon>Metazoa</taxon>
        <taxon>Ecdysozoa</taxon>
        <taxon>Arthropoda</taxon>
        <taxon>Hexapoda</taxon>
        <taxon>Insecta</taxon>
        <taxon>Pterygota</taxon>
        <taxon>Neoptera</taxon>
        <taxon>Endopterygota</taxon>
        <taxon>Hymenoptera</taxon>
        <taxon>Apocrita</taxon>
        <taxon>Ichneumonoidea</taxon>
        <taxon>Braconidae</taxon>
        <taxon>Opiinae</taxon>
        <taxon>Fopius</taxon>
    </lineage>
</organism>